<dbReference type="AlphaFoldDB" id="A0A562U547"/>
<keyword evidence="2" id="KW-1185">Reference proteome</keyword>
<dbReference type="OrthoDB" id="637707at2"/>
<evidence type="ECO:0000313" key="2">
    <source>
        <dbReference type="Proteomes" id="UP000317010"/>
    </source>
</evidence>
<dbReference type="RefSeq" id="WP_144912277.1">
    <property type="nucleotide sequence ID" value="NZ_VLLI01000005.1"/>
</dbReference>
<comment type="caution">
    <text evidence="1">The sequence shown here is derived from an EMBL/GenBank/DDBJ whole genome shotgun (WGS) entry which is preliminary data.</text>
</comment>
<organism evidence="1 2">
    <name type="scientific">Mucilaginibacter frigoritolerans</name>
    <dbReference type="NCBI Taxonomy" id="652788"/>
    <lineage>
        <taxon>Bacteria</taxon>
        <taxon>Pseudomonadati</taxon>
        <taxon>Bacteroidota</taxon>
        <taxon>Sphingobacteriia</taxon>
        <taxon>Sphingobacteriales</taxon>
        <taxon>Sphingobacteriaceae</taxon>
        <taxon>Mucilaginibacter</taxon>
    </lineage>
</organism>
<dbReference type="InterPro" id="IPR025345">
    <property type="entry name" value="DUF4249"/>
</dbReference>
<protein>
    <submittedName>
        <fullName evidence="1">Uncharacterized protein DUF4249</fullName>
    </submittedName>
</protein>
<dbReference type="PROSITE" id="PS51257">
    <property type="entry name" value="PROKAR_LIPOPROTEIN"/>
    <property type="match status" value="1"/>
</dbReference>
<dbReference type="Pfam" id="PF14054">
    <property type="entry name" value="DUF4249"/>
    <property type="match status" value="1"/>
</dbReference>
<dbReference type="EMBL" id="VLLI01000005">
    <property type="protein sequence ID" value="TWJ00844.1"/>
    <property type="molecule type" value="Genomic_DNA"/>
</dbReference>
<accession>A0A562U547</accession>
<proteinExistence type="predicted"/>
<sequence>MRTIKLYISFFIILGIITSCTKVIDLKLGNVSGQLVIEGNVTQVPGPQYIKLSRNVAFTSTNTYPAVSGATVSVTDSLGNIYPFTESPAGTYSIPSMAGKTGNTYTMTVVTGGKTYTAKSTMPGFVHLDSITSRASFFNTSKNLRQVTVHFQDPAGIPNQYRFVLYVNSVQVKSVFAFNDDFSDGRYSNIDLIENDIDIHPGDTAKVEMQCIDKPIYTYWYTLMQQDPNGPGGGVTPSNPPTNITPTTLGYFSAHTTQTETFIVK</sequence>
<evidence type="ECO:0000313" key="1">
    <source>
        <dbReference type="EMBL" id="TWJ00844.1"/>
    </source>
</evidence>
<reference evidence="1 2" key="1">
    <citation type="submission" date="2019-07" db="EMBL/GenBank/DDBJ databases">
        <title>Genomic Encyclopedia of Archaeal and Bacterial Type Strains, Phase II (KMG-II): from individual species to whole genera.</title>
        <authorList>
            <person name="Goeker M."/>
        </authorList>
    </citation>
    <scope>NUCLEOTIDE SEQUENCE [LARGE SCALE GENOMIC DNA]</scope>
    <source>
        <strain evidence="1 2">ATCC BAA-1854</strain>
    </source>
</reference>
<name>A0A562U547_9SPHI</name>
<dbReference type="Proteomes" id="UP000317010">
    <property type="component" value="Unassembled WGS sequence"/>
</dbReference>
<gene>
    <name evidence="1" type="ORF">JN11_02104</name>
</gene>